<dbReference type="AlphaFoldDB" id="A0A8S2URE5"/>
<comment type="caution">
    <text evidence="1">The sequence shown here is derived from an EMBL/GenBank/DDBJ whole genome shotgun (WGS) entry which is preliminary data.</text>
</comment>
<organism evidence="1 2">
    <name type="scientific">Didymodactylos carnosus</name>
    <dbReference type="NCBI Taxonomy" id="1234261"/>
    <lineage>
        <taxon>Eukaryota</taxon>
        <taxon>Metazoa</taxon>
        <taxon>Spiralia</taxon>
        <taxon>Gnathifera</taxon>
        <taxon>Rotifera</taxon>
        <taxon>Eurotatoria</taxon>
        <taxon>Bdelloidea</taxon>
        <taxon>Philodinida</taxon>
        <taxon>Philodinidae</taxon>
        <taxon>Didymodactylos</taxon>
    </lineage>
</organism>
<evidence type="ECO:0000313" key="1">
    <source>
        <dbReference type="EMBL" id="CAF4346928.1"/>
    </source>
</evidence>
<evidence type="ECO:0000313" key="2">
    <source>
        <dbReference type="Proteomes" id="UP000682733"/>
    </source>
</evidence>
<feature type="non-terminal residue" evidence="1">
    <location>
        <position position="262"/>
    </location>
</feature>
<name>A0A8S2URE5_9BILA</name>
<gene>
    <name evidence="1" type="ORF">TMI583_LOCUS40873</name>
</gene>
<dbReference type="EMBL" id="CAJOBA010063687">
    <property type="protein sequence ID" value="CAF4346928.1"/>
    <property type="molecule type" value="Genomic_DNA"/>
</dbReference>
<proteinExistence type="predicted"/>
<protein>
    <submittedName>
        <fullName evidence="1">Uncharacterized protein</fullName>
    </submittedName>
</protein>
<accession>A0A8S2URE5</accession>
<sequence>FHRHLLRLVELSLQMADPSTSNDQKELTELKLVNLICSISARCLPNPDKNEFLLKLFVLHAIKTHRERSSTALSILIPLKQALFENINSKEAIASFEYTINANIIGQQLLDESIKEQKRFPTTGAERKDEIITITDLNGNEQEQTAVYYENINQLLKVFLQHPFIFDRIDTQIVLNNLLKLQILELGNMRKAKKSSSVAPMLLKIIEVYTPSIIAKNNRCALGHMIRLAPLAVGEIRKRILGNISKYILKEMHTQNKRFSVQ</sequence>
<dbReference type="Proteomes" id="UP000682733">
    <property type="component" value="Unassembled WGS sequence"/>
</dbReference>
<reference evidence="1" key="1">
    <citation type="submission" date="2021-02" db="EMBL/GenBank/DDBJ databases">
        <authorList>
            <person name="Nowell W R."/>
        </authorList>
    </citation>
    <scope>NUCLEOTIDE SEQUENCE</scope>
</reference>